<keyword evidence="7" id="KW-1185">Reference proteome</keyword>
<dbReference type="Proteomes" id="UP001201980">
    <property type="component" value="Unassembled WGS sequence"/>
</dbReference>
<dbReference type="PANTHER" id="PTHR47966">
    <property type="entry name" value="BETA-SITE APP-CLEAVING ENZYME, ISOFORM A-RELATED"/>
    <property type="match status" value="1"/>
</dbReference>
<evidence type="ECO:0000256" key="3">
    <source>
        <dbReference type="PIRSR" id="PIRSR601461-1"/>
    </source>
</evidence>
<proteinExistence type="inferred from homology"/>
<dbReference type="SUPFAM" id="SSF50630">
    <property type="entry name" value="Acid proteases"/>
    <property type="match status" value="1"/>
</dbReference>
<dbReference type="InterPro" id="IPR034164">
    <property type="entry name" value="Pepsin-like_dom"/>
</dbReference>
<dbReference type="InterPro" id="IPR033121">
    <property type="entry name" value="PEPTIDASE_A1"/>
</dbReference>
<name>A0AAD5RQ17_9PEZI</name>
<evidence type="ECO:0000313" key="6">
    <source>
        <dbReference type="EMBL" id="KAJ2899781.1"/>
    </source>
</evidence>
<dbReference type="GO" id="GO:0006508">
    <property type="term" value="P:proteolysis"/>
    <property type="evidence" value="ECO:0007669"/>
    <property type="project" value="UniProtKB-KW"/>
</dbReference>
<comment type="similarity">
    <text evidence="1 4">Belongs to the peptidase A1 family.</text>
</comment>
<dbReference type="InterPro" id="IPR001461">
    <property type="entry name" value="Aspartic_peptidase_A1"/>
</dbReference>
<dbReference type="InterPro" id="IPR021109">
    <property type="entry name" value="Peptidase_aspartic_dom_sf"/>
</dbReference>
<accession>A0AAD5RQ17</accession>
<dbReference type="PROSITE" id="PS00141">
    <property type="entry name" value="ASP_PROTEASE"/>
    <property type="match status" value="1"/>
</dbReference>
<dbReference type="Gene3D" id="2.40.70.10">
    <property type="entry name" value="Acid Proteases"/>
    <property type="match status" value="2"/>
</dbReference>
<gene>
    <name evidence="6" type="ORF">MKZ38_002794</name>
</gene>
<dbReference type="EMBL" id="JAKWBI020000188">
    <property type="protein sequence ID" value="KAJ2899781.1"/>
    <property type="molecule type" value="Genomic_DNA"/>
</dbReference>
<dbReference type="GO" id="GO:0000324">
    <property type="term" value="C:fungal-type vacuole"/>
    <property type="evidence" value="ECO:0007669"/>
    <property type="project" value="TreeGrafter"/>
</dbReference>
<keyword evidence="4" id="KW-0645">Protease</keyword>
<evidence type="ECO:0000313" key="7">
    <source>
        <dbReference type="Proteomes" id="UP001201980"/>
    </source>
</evidence>
<dbReference type="PANTHER" id="PTHR47966:SF47">
    <property type="entry name" value="ENDOPEPTIDASE, PUTATIVE (AFU_ORTHOLOGUE AFUA_3G01220)-RELATED"/>
    <property type="match status" value="1"/>
</dbReference>
<reference evidence="6" key="1">
    <citation type="submission" date="2022-07" db="EMBL/GenBank/DDBJ databases">
        <title>Draft genome sequence of Zalerion maritima ATCC 34329, a (micro)plastics degrading marine fungus.</title>
        <authorList>
            <person name="Paco A."/>
            <person name="Goncalves M.F.M."/>
            <person name="Rocha-Santos T.A.P."/>
            <person name="Alves A."/>
        </authorList>
    </citation>
    <scope>NUCLEOTIDE SEQUENCE</scope>
    <source>
        <strain evidence="6">ATCC 34329</strain>
    </source>
</reference>
<feature type="active site" evidence="3">
    <location>
        <position position="121"/>
    </location>
</feature>
<comment type="caution">
    <text evidence="6">The sequence shown here is derived from an EMBL/GenBank/DDBJ whole genome shotgun (WGS) entry which is preliminary data.</text>
</comment>
<evidence type="ECO:0000259" key="5">
    <source>
        <dbReference type="PROSITE" id="PS51767"/>
    </source>
</evidence>
<feature type="active site" evidence="3">
    <location>
        <position position="338"/>
    </location>
</feature>
<evidence type="ECO:0000256" key="4">
    <source>
        <dbReference type="RuleBase" id="RU000454"/>
    </source>
</evidence>
<keyword evidence="2 4" id="KW-0064">Aspartyl protease</keyword>
<dbReference type="InterPro" id="IPR001969">
    <property type="entry name" value="Aspartic_peptidase_AS"/>
</dbReference>
<dbReference type="CDD" id="cd05471">
    <property type="entry name" value="pepsin_like"/>
    <property type="match status" value="1"/>
</dbReference>
<keyword evidence="4" id="KW-0378">Hydrolase</keyword>
<evidence type="ECO:0000256" key="2">
    <source>
        <dbReference type="ARBA" id="ARBA00022750"/>
    </source>
</evidence>
<sequence>MKFFDTVTRAAATGLAAAAVTSALATDKILSGFPGARLRLLRTSDMHDPPKYSTSHFHVPLKHVSNAHEHPRTGADLALGFAQRQLGDGFGYTNVTVANKYGTSFAIDVSFNNHTMPLIVDSGSSDTWAVSSDFDCVDWMGTSFDQVTCGFGSPFPGAFNEVVKNQHFFIQYGSGEQISGPLGKIDVTVAGITVQDQEVALANLTYWNGNNYTAGLVGLAYPSLTSAYYGSDQTSGSDANQISYNPLFTEMMNQGLIDQPIWSIAINRNSSDGVIAFGGIVDSPTLWEAPVGWTDIIITDIISTRPETSYKPSFYTIIPDGLLYGQSMNTAKYPYIIDTGTTLMYLPPQLAEAVNAAFDPPASYVWMYGGYFTSCDAVPPRFAVEIGEEQFWVNPIDMIFRSFQDPITGLCQTAIASGGSGPYILGSTFLQNTVTVFDVGKQVMAFYSRPYY</sequence>
<protein>
    <submittedName>
        <fullName evidence="6">Aspartic-type endopeptidase-like protein</fullName>
    </submittedName>
</protein>
<dbReference type="GO" id="GO:0004190">
    <property type="term" value="F:aspartic-type endopeptidase activity"/>
    <property type="evidence" value="ECO:0007669"/>
    <property type="project" value="UniProtKB-KW"/>
</dbReference>
<dbReference type="AlphaFoldDB" id="A0AAD5RQ17"/>
<dbReference type="Pfam" id="PF00026">
    <property type="entry name" value="Asp"/>
    <property type="match status" value="1"/>
</dbReference>
<evidence type="ECO:0000256" key="1">
    <source>
        <dbReference type="ARBA" id="ARBA00007447"/>
    </source>
</evidence>
<organism evidence="6 7">
    <name type="scientific">Zalerion maritima</name>
    <dbReference type="NCBI Taxonomy" id="339359"/>
    <lineage>
        <taxon>Eukaryota</taxon>
        <taxon>Fungi</taxon>
        <taxon>Dikarya</taxon>
        <taxon>Ascomycota</taxon>
        <taxon>Pezizomycotina</taxon>
        <taxon>Sordariomycetes</taxon>
        <taxon>Lulworthiomycetidae</taxon>
        <taxon>Lulworthiales</taxon>
        <taxon>Lulworthiaceae</taxon>
        <taxon>Zalerion</taxon>
    </lineage>
</organism>
<dbReference type="PROSITE" id="PS51767">
    <property type="entry name" value="PEPTIDASE_A1"/>
    <property type="match status" value="1"/>
</dbReference>
<dbReference type="PRINTS" id="PR00792">
    <property type="entry name" value="PEPSIN"/>
</dbReference>
<feature type="domain" description="Peptidase A1" evidence="5">
    <location>
        <begin position="103"/>
        <end position="447"/>
    </location>
</feature>